<comment type="caution">
    <text evidence="1">The sequence shown here is derived from an EMBL/GenBank/DDBJ whole genome shotgun (WGS) entry which is preliminary data.</text>
</comment>
<organism evidence="1 2">
    <name type="scientific">Olea europaea subsp. europaea</name>
    <dbReference type="NCBI Taxonomy" id="158383"/>
    <lineage>
        <taxon>Eukaryota</taxon>
        <taxon>Viridiplantae</taxon>
        <taxon>Streptophyta</taxon>
        <taxon>Embryophyta</taxon>
        <taxon>Tracheophyta</taxon>
        <taxon>Spermatophyta</taxon>
        <taxon>Magnoliopsida</taxon>
        <taxon>eudicotyledons</taxon>
        <taxon>Gunneridae</taxon>
        <taxon>Pentapetalae</taxon>
        <taxon>asterids</taxon>
        <taxon>lamiids</taxon>
        <taxon>Lamiales</taxon>
        <taxon>Oleaceae</taxon>
        <taxon>Oleeae</taxon>
        <taxon>Olea</taxon>
    </lineage>
</organism>
<dbReference type="Proteomes" id="UP000594638">
    <property type="component" value="Unassembled WGS sequence"/>
</dbReference>
<dbReference type="AlphaFoldDB" id="A0A8S0T6I8"/>
<sequence>MSFILYPEELSRGMVTLSCESSVDGDSDDKEACVDSGDGNDKKVPYATAWQGRTRCE</sequence>
<dbReference type="EMBL" id="CACTIH010005696">
    <property type="protein sequence ID" value="CAA3000511.1"/>
    <property type="molecule type" value="Genomic_DNA"/>
</dbReference>
<evidence type="ECO:0000313" key="1">
    <source>
        <dbReference type="EMBL" id="CAA3000511.1"/>
    </source>
</evidence>
<evidence type="ECO:0000313" key="2">
    <source>
        <dbReference type="Proteomes" id="UP000594638"/>
    </source>
</evidence>
<dbReference type="Gramene" id="OE9A037169T1">
    <property type="protein sequence ID" value="OE9A037169C1"/>
    <property type="gene ID" value="OE9A037169"/>
</dbReference>
<keyword evidence="2" id="KW-1185">Reference proteome</keyword>
<proteinExistence type="predicted"/>
<name>A0A8S0T6I8_OLEEU</name>
<protein>
    <submittedName>
        <fullName evidence="1">Uncharacterized protein</fullName>
    </submittedName>
</protein>
<gene>
    <name evidence="1" type="ORF">OLEA9_A037169</name>
</gene>
<reference evidence="1 2" key="1">
    <citation type="submission" date="2019-12" db="EMBL/GenBank/DDBJ databases">
        <authorList>
            <person name="Alioto T."/>
            <person name="Alioto T."/>
            <person name="Gomez Garrido J."/>
        </authorList>
    </citation>
    <scope>NUCLEOTIDE SEQUENCE [LARGE SCALE GENOMIC DNA]</scope>
</reference>
<accession>A0A8S0T6I8</accession>